<gene>
    <name evidence="1" type="ORF">QR98_0039130</name>
</gene>
<reference evidence="1 2" key="1">
    <citation type="journal article" date="2015" name="Parasit. Vectors">
        <title>Draft genome of the scabies mite.</title>
        <authorList>
            <person name="Rider S.D.Jr."/>
            <person name="Morgan M.S."/>
            <person name="Arlian L.G."/>
        </authorList>
    </citation>
    <scope>NUCLEOTIDE SEQUENCE [LARGE SCALE GENOMIC DNA]</scope>
    <source>
        <strain evidence="1">Arlian Lab</strain>
    </source>
</reference>
<dbReference type="Proteomes" id="UP000616769">
    <property type="component" value="Unassembled WGS sequence"/>
</dbReference>
<dbReference type="Gene3D" id="3.50.50.60">
    <property type="entry name" value="FAD/NAD(P)-binding domain"/>
    <property type="match status" value="1"/>
</dbReference>
<dbReference type="EMBL" id="JXLN01010279">
    <property type="protein sequence ID" value="KPM05450.1"/>
    <property type="molecule type" value="Genomic_DNA"/>
</dbReference>
<dbReference type="AlphaFoldDB" id="A0A132A4W0"/>
<sequence length="129" mass="14549">MSSQIYPRNVIENVIKNFDLLISSTSIQAVLDHSHQIGRLLHYDENDFGLNNFFKLRNALNIKSLSKWNRVASILKALDQKSNQKEYFSRCKVQGKKILVIGGGISGLRASIELLLLGAQGISRKDYSK</sequence>
<organism evidence="1 2">
    <name type="scientific">Sarcoptes scabiei</name>
    <name type="common">Itch mite</name>
    <name type="synonym">Acarus scabiei</name>
    <dbReference type="NCBI Taxonomy" id="52283"/>
    <lineage>
        <taxon>Eukaryota</taxon>
        <taxon>Metazoa</taxon>
        <taxon>Ecdysozoa</taxon>
        <taxon>Arthropoda</taxon>
        <taxon>Chelicerata</taxon>
        <taxon>Arachnida</taxon>
        <taxon>Acari</taxon>
        <taxon>Acariformes</taxon>
        <taxon>Sarcoptiformes</taxon>
        <taxon>Astigmata</taxon>
        <taxon>Psoroptidia</taxon>
        <taxon>Sarcoptoidea</taxon>
        <taxon>Sarcoptidae</taxon>
        <taxon>Sarcoptinae</taxon>
        <taxon>Sarcoptes</taxon>
    </lineage>
</organism>
<dbReference type="SUPFAM" id="SSF51905">
    <property type="entry name" value="FAD/NAD(P)-binding domain"/>
    <property type="match status" value="1"/>
</dbReference>
<name>A0A132A4W0_SARSC</name>
<comment type="caution">
    <text evidence="1">The sequence shown here is derived from an EMBL/GenBank/DDBJ whole genome shotgun (WGS) entry which is preliminary data.</text>
</comment>
<dbReference type="OrthoDB" id="20799at2759"/>
<proteinExistence type="predicted"/>
<evidence type="ECO:0000313" key="2">
    <source>
        <dbReference type="Proteomes" id="UP000616769"/>
    </source>
</evidence>
<evidence type="ECO:0000313" key="1">
    <source>
        <dbReference type="EMBL" id="KPM05450.1"/>
    </source>
</evidence>
<protein>
    <submittedName>
        <fullName evidence="1">Uncharacterized protein</fullName>
    </submittedName>
</protein>
<dbReference type="InterPro" id="IPR036188">
    <property type="entry name" value="FAD/NAD-bd_sf"/>
</dbReference>
<dbReference type="VEuPathDB" id="VectorBase:SSCA000172"/>
<accession>A0A132A4W0</accession>